<feature type="binding site" evidence="6">
    <location>
        <position position="111"/>
    </location>
    <ligand>
        <name>a divalent metal cation</name>
        <dbReference type="ChEBI" id="CHEBI:60240"/>
        <label>1</label>
    </ligand>
</feature>
<dbReference type="PANTHER" id="PTHR43330:SF27">
    <property type="entry name" value="METHIONINE AMINOPEPTIDASE"/>
    <property type="match status" value="1"/>
</dbReference>
<dbReference type="HAMAP" id="MF_01974">
    <property type="entry name" value="MetAP_1"/>
    <property type="match status" value="1"/>
</dbReference>
<dbReference type="InterPro" id="IPR002467">
    <property type="entry name" value="Pept_M24A_MAP1"/>
</dbReference>
<dbReference type="NCBIfam" id="TIGR00500">
    <property type="entry name" value="met_pdase_I"/>
    <property type="match status" value="1"/>
</dbReference>
<dbReference type="Proteomes" id="UP001321582">
    <property type="component" value="Chromosome"/>
</dbReference>
<dbReference type="PANTHER" id="PTHR43330">
    <property type="entry name" value="METHIONINE AMINOPEPTIDASE"/>
    <property type="match status" value="1"/>
</dbReference>
<gene>
    <name evidence="9" type="primary">map_1</name>
    <name evidence="6" type="synonym">map</name>
    <name evidence="9" type="ORF">HLVA_01140</name>
</gene>
<feature type="binding site" evidence="6">
    <location>
        <position position="238"/>
    </location>
    <ligand>
        <name>a divalent metal cation</name>
        <dbReference type="ChEBI" id="CHEBI:60240"/>
        <label>1</label>
    </ligand>
</feature>
<dbReference type="GO" id="GO:0046872">
    <property type="term" value="F:metal ion binding"/>
    <property type="evidence" value="ECO:0007669"/>
    <property type="project" value="UniProtKB-UniRule"/>
</dbReference>
<feature type="binding site" evidence="6">
    <location>
        <position position="207"/>
    </location>
    <ligand>
        <name>a divalent metal cation</name>
        <dbReference type="ChEBI" id="CHEBI:60240"/>
        <label>2</label>
        <note>catalytic</note>
    </ligand>
</feature>
<name>A0AAU9DZU8_9FUSO</name>
<feature type="binding site" evidence="6">
    <location>
        <position position="181"/>
    </location>
    <ligand>
        <name>substrate</name>
    </ligand>
</feature>
<keyword evidence="2 6" id="KW-0031">Aminopeptidase</keyword>
<accession>A0AAU9DZU8</accession>
<feature type="binding site" evidence="6">
    <location>
        <position position="82"/>
    </location>
    <ligand>
        <name>substrate</name>
    </ligand>
</feature>
<dbReference type="InterPro" id="IPR036005">
    <property type="entry name" value="Creatinase/aminopeptidase-like"/>
</dbReference>
<reference evidence="9 10" key="1">
    <citation type="submission" date="2022-11" db="EMBL/GenBank/DDBJ databases">
        <title>Haliovirga abyssi gen. nov., sp. nov., a mesophilic fermentative bacterium isolated from the Iheya North hydrothermal field and the proposal of Haliovirgaceae fam. nov.</title>
        <authorList>
            <person name="Miyazaki U."/>
            <person name="Tame A."/>
            <person name="Miyazaki J."/>
            <person name="Takai K."/>
            <person name="Sawayama S."/>
            <person name="Kitajima M."/>
            <person name="Okamoto A."/>
            <person name="Nakagawa S."/>
        </authorList>
    </citation>
    <scope>NUCLEOTIDE SEQUENCE [LARGE SCALE GENOMIC DNA]</scope>
    <source>
        <strain evidence="9 10">IC12</strain>
    </source>
</reference>
<dbReference type="CDD" id="cd01086">
    <property type="entry name" value="MetAP1"/>
    <property type="match status" value="1"/>
</dbReference>
<evidence type="ECO:0000256" key="6">
    <source>
        <dbReference type="HAMAP-Rule" id="MF_01974"/>
    </source>
</evidence>
<keyword evidence="5 6" id="KW-0378">Hydrolase</keyword>
<evidence type="ECO:0000313" key="9">
    <source>
        <dbReference type="EMBL" id="BDU49545.1"/>
    </source>
</evidence>
<dbReference type="GO" id="GO:0070006">
    <property type="term" value="F:metalloaminopeptidase activity"/>
    <property type="evidence" value="ECO:0007669"/>
    <property type="project" value="UniProtKB-UniRule"/>
</dbReference>
<comment type="similarity">
    <text evidence="6">Belongs to the peptidase M24A family. Methionine aminopeptidase type 1 subfamily.</text>
</comment>
<dbReference type="PRINTS" id="PR00599">
    <property type="entry name" value="MAPEPTIDASE"/>
</dbReference>
<keyword evidence="3 6" id="KW-0645">Protease</keyword>
<feature type="domain" description="Peptidase M24" evidence="8">
    <location>
        <begin position="12"/>
        <end position="243"/>
    </location>
</feature>
<feature type="binding site" evidence="6">
    <location>
        <position position="238"/>
    </location>
    <ligand>
        <name>a divalent metal cation</name>
        <dbReference type="ChEBI" id="CHEBI:60240"/>
        <label>2</label>
        <note>catalytic</note>
    </ligand>
</feature>
<protein>
    <recommendedName>
        <fullName evidence="6 7">Methionine aminopeptidase</fullName>
        <shortName evidence="6">MAP</shortName>
        <shortName evidence="6">MetAP</shortName>
        <ecNumber evidence="6 7">3.4.11.18</ecNumber>
    </recommendedName>
    <alternativeName>
        <fullName evidence="6">Peptidase M</fullName>
    </alternativeName>
</protein>
<evidence type="ECO:0000256" key="3">
    <source>
        <dbReference type="ARBA" id="ARBA00022670"/>
    </source>
</evidence>
<dbReference type="InterPro" id="IPR001714">
    <property type="entry name" value="Pept_M24_MAP"/>
</dbReference>
<evidence type="ECO:0000256" key="7">
    <source>
        <dbReference type="RuleBase" id="RU003653"/>
    </source>
</evidence>
<evidence type="ECO:0000313" key="10">
    <source>
        <dbReference type="Proteomes" id="UP001321582"/>
    </source>
</evidence>
<feature type="binding site" evidence="6">
    <location>
        <position position="100"/>
    </location>
    <ligand>
        <name>a divalent metal cation</name>
        <dbReference type="ChEBI" id="CHEBI:60240"/>
        <label>1</label>
    </ligand>
</feature>
<evidence type="ECO:0000259" key="8">
    <source>
        <dbReference type="Pfam" id="PF00557"/>
    </source>
</evidence>
<dbReference type="PROSITE" id="PS00680">
    <property type="entry name" value="MAP_1"/>
    <property type="match status" value="1"/>
</dbReference>
<feature type="binding site" evidence="6">
    <location>
        <position position="111"/>
    </location>
    <ligand>
        <name>a divalent metal cation</name>
        <dbReference type="ChEBI" id="CHEBI:60240"/>
        <label>2</label>
        <note>catalytic</note>
    </ligand>
</feature>
<dbReference type="GO" id="GO:0004239">
    <property type="term" value="F:initiator methionyl aminopeptidase activity"/>
    <property type="evidence" value="ECO:0007669"/>
    <property type="project" value="UniProtKB-UniRule"/>
</dbReference>
<dbReference type="GO" id="GO:0005829">
    <property type="term" value="C:cytosol"/>
    <property type="evidence" value="ECO:0007669"/>
    <property type="project" value="TreeGrafter"/>
</dbReference>
<dbReference type="EMBL" id="AP027059">
    <property type="protein sequence ID" value="BDU49545.1"/>
    <property type="molecule type" value="Genomic_DNA"/>
</dbReference>
<dbReference type="EC" id="3.4.11.18" evidence="6 7"/>
<dbReference type="KEGG" id="haby:HLVA_01140"/>
<dbReference type="InterPro" id="IPR000994">
    <property type="entry name" value="Pept_M24"/>
</dbReference>
<evidence type="ECO:0000256" key="5">
    <source>
        <dbReference type="ARBA" id="ARBA00022801"/>
    </source>
</evidence>
<dbReference type="SUPFAM" id="SSF55920">
    <property type="entry name" value="Creatinase/aminopeptidase"/>
    <property type="match status" value="1"/>
</dbReference>
<keyword evidence="4 6" id="KW-0479">Metal-binding</keyword>
<comment type="cofactor">
    <cofactor evidence="6">
        <name>Co(2+)</name>
        <dbReference type="ChEBI" id="CHEBI:48828"/>
    </cofactor>
    <cofactor evidence="6">
        <name>Zn(2+)</name>
        <dbReference type="ChEBI" id="CHEBI:29105"/>
    </cofactor>
    <cofactor evidence="6">
        <name>Mn(2+)</name>
        <dbReference type="ChEBI" id="CHEBI:29035"/>
    </cofactor>
    <cofactor evidence="6">
        <name>Fe(2+)</name>
        <dbReference type="ChEBI" id="CHEBI:29033"/>
    </cofactor>
    <text evidence="6">Binds 2 divalent metal cations per subunit. Has a high-affinity and a low affinity metal-binding site. The true nature of the physiological cofactor is under debate. The enzyme is active with cobalt, zinc, manganese or divalent iron ions. Most likely, methionine aminopeptidases function as mononuclear Fe(2+)-metalloproteases under physiological conditions, and the catalytically relevant metal-binding site has been assigned to the histidine-containing high-affinity site.</text>
</comment>
<evidence type="ECO:0000256" key="4">
    <source>
        <dbReference type="ARBA" id="ARBA00022723"/>
    </source>
</evidence>
<dbReference type="Gene3D" id="3.90.230.10">
    <property type="entry name" value="Creatinase/methionine aminopeptidase superfamily"/>
    <property type="match status" value="1"/>
</dbReference>
<comment type="function">
    <text evidence="1 6">Removes the N-terminal methionine from nascent proteins. The N-terminal methionine is often cleaved when the second residue in the primary sequence is small and uncharged (Met-Ala-, Cys, Gly, Pro, Ser, Thr, or Val). Requires deformylation of the N(alpha)-formylated initiator methionine before it can be hydrolyzed.</text>
</comment>
<proteinExistence type="inferred from homology"/>
<dbReference type="Pfam" id="PF00557">
    <property type="entry name" value="Peptidase_M24"/>
    <property type="match status" value="1"/>
</dbReference>
<comment type="subunit">
    <text evidence="6">Monomer.</text>
</comment>
<dbReference type="RefSeq" id="WP_307904496.1">
    <property type="nucleotide sequence ID" value="NZ_AP027059.1"/>
</dbReference>
<evidence type="ECO:0000256" key="1">
    <source>
        <dbReference type="ARBA" id="ARBA00002521"/>
    </source>
</evidence>
<comment type="catalytic activity">
    <reaction evidence="6 7">
        <text>Release of N-terminal amino acids, preferentially methionine, from peptides and arylamides.</text>
        <dbReference type="EC" id="3.4.11.18"/>
    </reaction>
</comment>
<feature type="binding site" evidence="6">
    <location>
        <position position="174"/>
    </location>
    <ligand>
        <name>a divalent metal cation</name>
        <dbReference type="ChEBI" id="CHEBI:60240"/>
        <label>2</label>
        <note>catalytic</note>
    </ligand>
</feature>
<organism evidence="9 10">
    <name type="scientific">Haliovirga abyssi</name>
    <dbReference type="NCBI Taxonomy" id="2996794"/>
    <lineage>
        <taxon>Bacteria</taxon>
        <taxon>Fusobacteriati</taxon>
        <taxon>Fusobacteriota</taxon>
        <taxon>Fusobacteriia</taxon>
        <taxon>Fusobacteriales</taxon>
        <taxon>Haliovirgaceae</taxon>
        <taxon>Haliovirga</taxon>
    </lineage>
</organism>
<sequence length="254" mass="28121">MIIYKTREEIKKIEKADKILAEILDDLLPKYIKAGVTTYELDKIAEDYILSKGAKPGFKGYRAGYLTFPSTLCTSINEEVVHGIPSKKRKLKDGDIISVDVGSIVEGYYGDSARTYSVGKIDDIAKKLMDVTEKSLYIGIEQAKVGNRISDIGHAIQEYIELNGFGVVRDYCGHGVGRYLHEDPQIPNFGPVGRGSKIEDGMVIAIEPMATEGSYKVKTLHDGWTVITKDKKRAAHFEHSIAIIDGKPVILSKL</sequence>
<dbReference type="AlphaFoldDB" id="A0AAU9DZU8"/>
<keyword evidence="10" id="KW-1185">Reference proteome</keyword>
<evidence type="ECO:0000256" key="2">
    <source>
        <dbReference type="ARBA" id="ARBA00022438"/>
    </source>
</evidence>
<dbReference type="GO" id="GO:0006508">
    <property type="term" value="P:proteolysis"/>
    <property type="evidence" value="ECO:0007669"/>
    <property type="project" value="UniProtKB-KW"/>
</dbReference>